<dbReference type="EMBL" id="ATBP01000868">
    <property type="protein sequence ID" value="ETR68662.1"/>
    <property type="molecule type" value="Genomic_DNA"/>
</dbReference>
<keyword evidence="1" id="KW-0812">Transmembrane</keyword>
<dbReference type="Proteomes" id="UP000189670">
    <property type="component" value="Unassembled WGS sequence"/>
</dbReference>
<dbReference type="InterPro" id="IPR015919">
    <property type="entry name" value="Cadherin-like_sf"/>
</dbReference>
<proteinExistence type="predicted"/>
<protein>
    <submittedName>
        <fullName evidence="2">Uncharacterized protein</fullName>
    </submittedName>
</protein>
<dbReference type="Gene3D" id="2.60.40.60">
    <property type="entry name" value="Cadherins"/>
    <property type="match status" value="1"/>
</dbReference>
<dbReference type="AlphaFoldDB" id="A0A1V1P1B3"/>
<keyword evidence="1" id="KW-1133">Transmembrane helix</keyword>
<feature type="transmembrane region" description="Helical" evidence="1">
    <location>
        <begin position="81"/>
        <end position="101"/>
    </location>
</feature>
<feature type="transmembrane region" description="Helical" evidence="1">
    <location>
        <begin position="50"/>
        <end position="69"/>
    </location>
</feature>
<evidence type="ECO:0000313" key="3">
    <source>
        <dbReference type="Proteomes" id="UP000189670"/>
    </source>
</evidence>
<reference evidence="3" key="1">
    <citation type="submission" date="2012-11" db="EMBL/GenBank/DDBJ databases">
        <authorList>
            <person name="Lucero-Rivera Y.E."/>
            <person name="Tovar-Ramirez D."/>
        </authorList>
    </citation>
    <scope>NUCLEOTIDE SEQUENCE [LARGE SCALE GENOMIC DNA]</scope>
    <source>
        <strain evidence="3">Araruama</strain>
    </source>
</reference>
<dbReference type="SUPFAM" id="SSF49313">
    <property type="entry name" value="Cadherin-like"/>
    <property type="match status" value="1"/>
</dbReference>
<organism evidence="2 3">
    <name type="scientific">Candidatus Magnetoglobus multicellularis str. Araruama</name>
    <dbReference type="NCBI Taxonomy" id="890399"/>
    <lineage>
        <taxon>Bacteria</taxon>
        <taxon>Pseudomonadati</taxon>
        <taxon>Thermodesulfobacteriota</taxon>
        <taxon>Desulfobacteria</taxon>
        <taxon>Desulfobacterales</taxon>
        <taxon>Desulfobacteraceae</taxon>
        <taxon>Candidatus Magnetoglobus</taxon>
    </lineage>
</organism>
<name>A0A1V1P1B3_9BACT</name>
<evidence type="ECO:0000313" key="2">
    <source>
        <dbReference type="EMBL" id="ETR68662.1"/>
    </source>
</evidence>
<keyword evidence="1" id="KW-0472">Membrane</keyword>
<sequence>MLIATCMPSHRPGLKIGILLTSFISTIIYHNKLLSVLKSIKISFVESIIFVLYALIIVYLIVVVFRYIAYKKALNRLLKGIFVAELLLFPIVICFCVYWFYLQSVSISELHNSNNLKSTESLAVGKRSKKEDILYWTFTLHNKIHDGDIIGEIKHNKITSYSRYQIIDGNHDNAFKVNPKTGALSLQSKQKILKQEKACREIIVSISNNTGNSIRSIVNICMENDYNDHPSNKKLSSTPLKQVPKKQRQILNKMMSVVQ</sequence>
<comment type="caution">
    <text evidence="2">The sequence shown here is derived from an EMBL/GenBank/DDBJ whole genome shotgun (WGS) entry which is preliminary data.</text>
</comment>
<gene>
    <name evidence="2" type="ORF">OMM_04427</name>
</gene>
<accession>A0A1V1P1B3</accession>
<feature type="transmembrane region" description="Helical" evidence="1">
    <location>
        <begin position="12"/>
        <end position="30"/>
    </location>
</feature>
<dbReference type="CDD" id="cd11304">
    <property type="entry name" value="Cadherin_repeat"/>
    <property type="match status" value="1"/>
</dbReference>
<dbReference type="GO" id="GO:0005509">
    <property type="term" value="F:calcium ion binding"/>
    <property type="evidence" value="ECO:0007669"/>
    <property type="project" value="InterPro"/>
</dbReference>
<evidence type="ECO:0000256" key="1">
    <source>
        <dbReference type="SAM" id="Phobius"/>
    </source>
</evidence>
<dbReference type="GO" id="GO:0016020">
    <property type="term" value="C:membrane"/>
    <property type="evidence" value="ECO:0007669"/>
    <property type="project" value="InterPro"/>
</dbReference>